<proteinExistence type="predicted"/>
<feature type="transmembrane region" description="Helical" evidence="1">
    <location>
        <begin position="96"/>
        <end position="116"/>
    </location>
</feature>
<keyword evidence="4" id="KW-1185">Reference proteome</keyword>
<dbReference type="PANTHER" id="PTHR34351:SF2">
    <property type="entry name" value="DUF58 DOMAIN-CONTAINING PROTEIN"/>
    <property type="match status" value="1"/>
</dbReference>
<feature type="transmembrane region" description="Helical" evidence="1">
    <location>
        <begin position="69"/>
        <end position="90"/>
    </location>
</feature>
<dbReference type="Pfam" id="PF01882">
    <property type="entry name" value="DUF58"/>
    <property type="match status" value="1"/>
</dbReference>
<dbReference type="RefSeq" id="WP_344051739.1">
    <property type="nucleotide sequence ID" value="NZ_BAAAPK010000001.1"/>
</dbReference>
<protein>
    <submittedName>
        <fullName evidence="3">DUF58 domain-containing protein</fullName>
    </submittedName>
</protein>
<gene>
    <name evidence="3" type="ORF">GCM10009807_07420</name>
</gene>
<dbReference type="InterPro" id="IPR002881">
    <property type="entry name" value="DUF58"/>
</dbReference>
<dbReference type="Proteomes" id="UP001500596">
    <property type="component" value="Unassembled WGS sequence"/>
</dbReference>
<feature type="domain" description="DUF58" evidence="2">
    <location>
        <begin position="254"/>
        <end position="334"/>
    </location>
</feature>
<name>A0ABN2G6I3_9MICO</name>
<dbReference type="EMBL" id="BAAAPK010000001">
    <property type="protein sequence ID" value="GAA1665770.1"/>
    <property type="molecule type" value="Genomic_DNA"/>
</dbReference>
<evidence type="ECO:0000256" key="1">
    <source>
        <dbReference type="SAM" id="Phobius"/>
    </source>
</evidence>
<keyword evidence="1" id="KW-0812">Transmembrane</keyword>
<keyword evidence="1" id="KW-0472">Membrane</keyword>
<sequence length="457" mass="48418">MSPTDPRLTRTAAVSAAATGVPGTTTQRTSTPRARGLVRAVMGATRIRRAAAAGLRAAAAWSARTVRPAGALVVIVATAGLGLGLVFGWVEWMVAGAIAVGLILMSVPFLFGARAYDVALTLAHERVVAGDGISGEIVVRNDGRRTTLPGSLDIPVGAGLVEFGVPLLRPGSRIAQPLEIPALRRGIVTVGPATTVRSDPIGLLRREHAFEDVHELYVHPRTVVLPSTSAGLIRDLEGSPTRRLVDADMSFHAIREYAPGDSQRQVHWKSTAKTGRLMVRQYEETRRSRMAVVLSAAREEYADADEFELAVGAAASLGLRAVHDARDVAVVTGAEIPRAVRGRLRAIHHIPARSRRTLLDGFSAVELLEDTMPVGEVCRLAAEENERLSVAFVVAGSPVPLPRLRQAALAFSGDTAVVAVVCDERAHPRMRALPGLTVLTIGTLDDLSGLLARGAAS</sequence>
<keyword evidence="1" id="KW-1133">Transmembrane helix</keyword>
<evidence type="ECO:0000259" key="2">
    <source>
        <dbReference type="Pfam" id="PF01882"/>
    </source>
</evidence>
<dbReference type="PANTHER" id="PTHR34351">
    <property type="entry name" value="SLR1927 PROTEIN-RELATED"/>
    <property type="match status" value="1"/>
</dbReference>
<organism evidence="3 4">
    <name type="scientific">Microbacterium lacus</name>
    <dbReference type="NCBI Taxonomy" id="415217"/>
    <lineage>
        <taxon>Bacteria</taxon>
        <taxon>Bacillati</taxon>
        <taxon>Actinomycetota</taxon>
        <taxon>Actinomycetes</taxon>
        <taxon>Micrococcales</taxon>
        <taxon>Microbacteriaceae</taxon>
        <taxon>Microbacterium</taxon>
    </lineage>
</organism>
<accession>A0ABN2G6I3</accession>
<evidence type="ECO:0000313" key="3">
    <source>
        <dbReference type="EMBL" id="GAA1665770.1"/>
    </source>
</evidence>
<reference evidence="3 4" key="1">
    <citation type="journal article" date="2019" name="Int. J. Syst. Evol. Microbiol.">
        <title>The Global Catalogue of Microorganisms (GCM) 10K type strain sequencing project: providing services to taxonomists for standard genome sequencing and annotation.</title>
        <authorList>
            <consortium name="The Broad Institute Genomics Platform"/>
            <consortium name="The Broad Institute Genome Sequencing Center for Infectious Disease"/>
            <person name="Wu L."/>
            <person name="Ma J."/>
        </authorList>
    </citation>
    <scope>NUCLEOTIDE SEQUENCE [LARGE SCALE GENOMIC DNA]</scope>
    <source>
        <strain evidence="3 4">JCM 15575</strain>
    </source>
</reference>
<comment type="caution">
    <text evidence="3">The sequence shown here is derived from an EMBL/GenBank/DDBJ whole genome shotgun (WGS) entry which is preliminary data.</text>
</comment>
<evidence type="ECO:0000313" key="4">
    <source>
        <dbReference type="Proteomes" id="UP001500596"/>
    </source>
</evidence>